<name>A0A1A9F0M8_9GAMM</name>
<dbReference type="AlphaFoldDB" id="A0A1A9F0M8"/>
<keyword evidence="5 10" id="KW-0812">Transmembrane</keyword>
<evidence type="ECO:0000256" key="9">
    <source>
        <dbReference type="ARBA" id="ARBA00031636"/>
    </source>
</evidence>
<proteinExistence type="predicted"/>
<evidence type="ECO:0000256" key="8">
    <source>
        <dbReference type="ARBA" id="ARBA00023136"/>
    </source>
</evidence>
<keyword evidence="6 10" id="KW-1133">Transmembrane helix</keyword>
<gene>
    <name evidence="11" type="ORF">A8C75_13025</name>
</gene>
<comment type="subcellular location">
    <subcellularLocation>
        <location evidence="1">Cell inner membrane</location>
        <topology evidence="1">Multi-pass membrane protein</topology>
    </subcellularLocation>
</comment>
<evidence type="ECO:0000313" key="11">
    <source>
        <dbReference type="EMBL" id="ANG63303.1"/>
    </source>
</evidence>
<keyword evidence="4" id="KW-1003">Cell membrane</keyword>
<feature type="transmembrane region" description="Helical" evidence="10">
    <location>
        <begin position="171"/>
        <end position="193"/>
    </location>
</feature>
<reference evidence="11 12" key="2">
    <citation type="journal article" date="2018" name="Int. J. Syst. Evol. Microbiol.">
        <title>Marinobacterium aestuarii sp. nov., a benzene-degrading marine bacterium isolated from estuary sediment.</title>
        <authorList>
            <person name="Bae S.S."/>
            <person name="Jung J."/>
            <person name="Chung D."/>
            <person name="Baek K."/>
        </authorList>
    </citation>
    <scope>NUCLEOTIDE SEQUENCE [LARGE SCALE GENOMIC DNA]</scope>
    <source>
        <strain evidence="11 12">ST58-10</strain>
    </source>
</reference>
<keyword evidence="3" id="KW-0050">Antiport</keyword>
<dbReference type="STRING" id="1821621.A8C75_13025"/>
<dbReference type="NCBIfam" id="TIGR00797">
    <property type="entry name" value="matE"/>
    <property type="match status" value="1"/>
</dbReference>
<dbReference type="GO" id="GO:0006811">
    <property type="term" value="P:monoatomic ion transport"/>
    <property type="evidence" value="ECO:0007669"/>
    <property type="project" value="UniProtKB-KW"/>
</dbReference>
<feature type="transmembrane region" description="Helical" evidence="10">
    <location>
        <begin position="253"/>
        <end position="276"/>
    </location>
</feature>
<feature type="transmembrane region" description="Helical" evidence="10">
    <location>
        <begin position="288"/>
        <end position="307"/>
    </location>
</feature>
<evidence type="ECO:0000256" key="1">
    <source>
        <dbReference type="ARBA" id="ARBA00004429"/>
    </source>
</evidence>
<keyword evidence="8 10" id="KW-0472">Membrane</keyword>
<evidence type="ECO:0000256" key="7">
    <source>
        <dbReference type="ARBA" id="ARBA00023065"/>
    </source>
</evidence>
<feature type="transmembrane region" description="Helical" evidence="10">
    <location>
        <begin position="433"/>
        <end position="454"/>
    </location>
</feature>
<dbReference type="CDD" id="cd13131">
    <property type="entry name" value="MATE_NorM_like"/>
    <property type="match status" value="1"/>
</dbReference>
<dbReference type="GO" id="GO:0015297">
    <property type="term" value="F:antiporter activity"/>
    <property type="evidence" value="ECO:0007669"/>
    <property type="project" value="UniProtKB-KW"/>
</dbReference>
<dbReference type="InterPro" id="IPR002528">
    <property type="entry name" value="MATE_fam"/>
</dbReference>
<evidence type="ECO:0000256" key="2">
    <source>
        <dbReference type="ARBA" id="ARBA00022448"/>
    </source>
</evidence>
<organism evidence="11 12">
    <name type="scientific">Marinobacterium aestuarii</name>
    <dbReference type="NCBI Taxonomy" id="1821621"/>
    <lineage>
        <taxon>Bacteria</taxon>
        <taxon>Pseudomonadati</taxon>
        <taxon>Pseudomonadota</taxon>
        <taxon>Gammaproteobacteria</taxon>
        <taxon>Oceanospirillales</taxon>
        <taxon>Oceanospirillaceae</taxon>
        <taxon>Marinobacterium</taxon>
    </lineage>
</organism>
<evidence type="ECO:0000256" key="10">
    <source>
        <dbReference type="SAM" id="Phobius"/>
    </source>
</evidence>
<dbReference type="Proteomes" id="UP000078070">
    <property type="component" value="Chromosome"/>
</dbReference>
<dbReference type="EMBL" id="CP015839">
    <property type="protein sequence ID" value="ANG63303.1"/>
    <property type="molecule type" value="Genomic_DNA"/>
</dbReference>
<dbReference type="PIRSF" id="PIRSF006603">
    <property type="entry name" value="DinF"/>
    <property type="match status" value="1"/>
</dbReference>
<accession>A0A1A9F0M8</accession>
<dbReference type="PANTHER" id="PTHR43298">
    <property type="entry name" value="MULTIDRUG RESISTANCE PROTEIN NORM-RELATED"/>
    <property type="match status" value="1"/>
</dbReference>
<evidence type="ECO:0000256" key="3">
    <source>
        <dbReference type="ARBA" id="ARBA00022449"/>
    </source>
</evidence>
<feature type="transmembrane region" description="Helical" evidence="10">
    <location>
        <begin position="327"/>
        <end position="349"/>
    </location>
</feature>
<dbReference type="KEGG" id="mars:A8C75_13025"/>
<dbReference type="InterPro" id="IPR050222">
    <property type="entry name" value="MATE_MdtK"/>
</dbReference>
<dbReference type="RefSeq" id="WP_067383050.1">
    <property type="nucleotide sequence ID" value="NZ_CP015839.1"/>
</dbReference>
<dbReference type="GO" id="GO:0005886">
    <property type="term" value="C:plasma membrane"/>
    <property type="evidence" value="ECO:0007669"/>
    <property type="project" value="UniProtKB-SubCell"/>
</dbReference>
<keyword evidence="12" id="KW-1185">Reference proteome</keyword>
<feature type="transmembrane region" description="Helical" evidence="10">
    <location>
        <begin position="66"/>
        <end position="85"/>
    </location>
</feature>
<feature type="transmembrane region" description="Helical" evidence="10">
    <location>
        <begin position="105"/>
        <end position="126"/>
    </location>
</feature>
<evidence type="ECO:0000313" key="12">
    <source>
        <dbReference type="Proteomes" id="UP000078070"/>
    </source>
</evidence>
<keyword evidence="7" id="KW-0406">Ion transport</keyword>
<evidence type="ECO:0000256" key="5">
    <source>
        <dbReference type="ARBA" id="ARBA00022692"/>
    </source>
</evidence>
<keyword evidence="2" id="KW-0813">Transport</keyword>
<dbReference type="GO" id="GO:0042910">
    <property type="term" value="F:xenobiotic transmembrane transporter activity"/>
    <property type="evidence" value="ECO:0007669"/>
    <property type="project" value="InterPro"/>
</dbReference>
<feature type="transmembrane region" description="Helical" evidence="10">
    <location>
        <begin position="361"/>
        <end position="379"/>
    </location>
</feature>
<evidence type="ECO:0000256" key="6">
    <source>
        <dbReference type="ARBA" id="ARBA00022989"/>
    </source>
</evidence>
<protein>
    <recommendedName>
        <fullName evidence="9">Multidrug-efflux transporter</fullName>
    </recommendedName>
</protein>
<sequence>MNLANDNAQRTRAPRICLHEARVLLKLGGPIMVAQLSQTAMGFVDTLMAGRVSPRDLAAVALGNGIWLPVFLALSGVLMATTPMVAQHLGANRTRAAGAIFQQGFWIALCAGLVAFVSVRNCAWLLEQLNVAPELAALTQDYLRAISWGLPAILLYQLIRSYCEGFGLTRVVMKIGVLGLLLNIPLNYIFIYGKLGLPAMGGVGCGWATSIVMFAMLLAGALYLWRSQAFSETAPLSRWQRPSLAATRQFMQLGLPIGLSLLIEVSMFSLIALLLAPLGDVTVAAHQITMSFTGLTFMLPLSIALAITIRTGHLAGAADYQGARRSAFTGVALALGCALVSCSAMLLFAHSIARLYTPNPVVIALAVQLLGIAAFFQFSDSIQVAAAGALRGFKDTSMPLLLVFVAYWLVGMPAGFILGLTDLAGPAMGAKGFWYGLVLGLSLGALLLGTRLAWMTRRHITRQAQA</sequence>
<reference evidence="12" key="1">
    <citation type="submission" date="2016-05" db="EMBL/GenBank/DDBJ databases">
        <authorList>
            <person name="Baek K."/>
            <person name="Yang S.-J."/>
        </authorList>
    </citation>
    <scope>NUCLEOTIDE SEQUENCE [LARGE SCALE GENOMIC DNA]</scope>
    <source>
        <strain evidence="12">ST58-10</strain>
    </source>
</reference>
<feature type="transmembrane region" description="Helical" evidence="10">
    <location>
        <begin position="199"/>
        <end position="225"/>
    </location>
</feature>
<feature type="transmembrane region" description="Helical" evidence="10">
    <location>
        <begin position="400"/>
        <end position="421"/>
    </location>
</feature>
<dbReference type="InterPro" id="IPR048279">
    <property type="entry name" value="MdtK-like"/>
</dbReference>
<dbReference type="Pfam" id="PF01554">
    <property type="entry name" value="MatE"/>
    <property type="match status" value="2"/>
</dbReference>
<evidence type="ECO:0000256" key="4">
    <source>
        <dbReference type="ARBA" id="ARBA00022475"/>
    </source>
</evidence>
<dbReference type="PANTHER" id="PTHR43298:SF2">
    <property type="entry name" value="FMN_FAD EXPORTER YEEO-RELATED"/>
    <property type="match status" value="1"/>
</dbReference>